<dbReference type="Gene3D" id="3.30.200.20">
    <property type="entry name" value="Phosphorylase Kinase, domain 1"/>
    <property type="match status" value="2"/>
</dbReference>
<accession>A0A8J6KWQ2</accession>
<sequence>MEVIKNLTSKMREEVTRQFDLKASTDEKETLTDHYIILNTLGKASCAEVKIACHFHMNVKVAVKILVNGSKDHTYMVMEFAACGDLITHIKKSGPLQEEQAQHIFSLIVCAVHYCHDKLFTDTEYDAKAVDIWSMGVVLYAMVTARFPFKEKTYPDMKEEMLNPKYYIPYTLSKYTVHLIVHLFTVNPEQRPKRAVGDEALPVGCLSDPYLSPNRKVTASRKKMDITVDGMLGCCSNFQGVENILKDVHRGFLTRGHAPIVLKLLVHMRLEGGLLIRLSSPPHFTMEKTELIQKAKLAEQAEHYNDIATCIKP</sequence>
<protein>
    <recommendedName>
        <fullName evidence="1">non-specific serine/threonine protein kinase</fullName>
        <ecNumber evidence="1">2.7.11.1</ecNumber>
    </recommendedName>
</protein>
<feature type="domain" description="Protein kinase" evidence="7">
    <location>
        <begin position="1"/>
        <end position="211"/>
    </location>
</feature>
<dbReference type="Pfam" id="PF00069">
    <property type="entry name" value="Pkinase"/>
    <property type="match status" value="2"/>
</dbReference>
<evidence type="ECO:0000313" key="9">
    <source>
        <dbReference type="Proteomes" id="UP000710432"/>
    </source>
</evidence>
<evidence type="ECO:0000256" key="1">
    <source>
        <dbReference type="ARBA" id="ARBA00012513"/>
    </source>
</evidence>
<dbReference type="InterPro" id="IPR000719">
    <property type="entry name" value="Prot_kinase_dom"/>
</dbReference>
<dbReference type="SUPFAM" id="SSF56112">
    <property type="entry name" value="Protein kinase-like (PK-like)"/>
    <property type="match status" value="1"/>
</dbReference>
<keyword evidence="5 8" id="KW-0418">Kinase</keyword>
<dbReference type="PROSITE" id="PS50011">
    <property type="entry name" value="PROTEIN_KINASE_DOM"/>
    <property type="match status" value="1"/>
</dbReference>
<evidence type="ECO:0000256" key="6">
    <source>
        <dbReference type="ARBA" id="ARBA00022840"/>
    </source>
</evidence>
<dbReference type="PANTHER" id="PTHR24346:SF85">
    <property type="entry name" value="RIKEN CDNA 1810024B03 GENE"/>
    <property type="match status" value="1"/>
</dbReference>
<keyword evidence="4" id="KW-0547">Nucleotide-binding</keyword>
<keyword evidence="2" id="KW-0723">Serine/threonine-protein kinase</keyword>
<gene>
    <name evidence="8" type="ORF">LTLLF_175520</name>
</gene>
<dbReference type="GO" id="GO:0045719">
    <property type="term" value="P:negative regulation of glycogen biosynthetic process"/>
    <property type="evidence" value="ECO:0007669"/>
    <property type="project" value="TreeGrafter"/>
</dbReference>
<dbReference type="Gene3D" id="1.10.510.10">
    <property type="entry name" value="Transferase(Phosphotransferase) domain 1"/>
    <property type="match status" value="2"/>
</dbReference>
<dbReference type="EMBL" id="JAATJU010024330">
    <property type="protein sequence ID" value="KAH0505942.1"/>
    <property type="molecule type" value="Genomic_DNA"/>
</dbReference>
<proteinExistence type="predicted"/>
<dbReference type="EC" id="2.7.11.1" evidence="1"/>
<evidence type="ECO:0000313" key="8">
    <source>
        <dbReference type="EMBL" id="KAH0505942.1"/>
    </source>
</evidence>
<reference evidence="8" key="1">
    <citation type="submission" date="2020-03" db="EMBL/GenBank/DDBJ databases">
        <title>Studies in the Genomics of Life Span.</title>
        <authorList>
            <person name="Glass D."/>
        </authorList>
    </citation>
    <scope>NUCLEOTIDE SEQUENCE</scope>
    <source>
        <strain evidence="8">LTLLF</strain>
        <tissue evidence="8">Muscle</tissue>
    </source>
</reference>
<dbReference type="GO" id="GO:0005524">
    <property type="term" value="F:ATP binding"/>
    <property type="evidence" value="ECO:0007669"/>
    <property type="project" value="UniProtKB-KW"/>
</dbReference>
<keyword evidence="3" id="KW-0808">Transferase</keyword>
<dbReference type="GO" id="GO:0005829">
    <property type="term" value="C:cytosol"/>
    <property type="evidence" value="ECO:0007669"/>
    <property type="project" value="TreeGrafter"/>
</dbReference>
<dbReference type="Proteomes" id="UP000710432">
    <property type="component" value="Unassembled WGS sequence"/>
</dbReference>
<dbReference type="AlphaFoldDB" id="A0A8J6KWQ2"/>
<evidence type="ECO:0000256" key="5">
    <source>
        <dbReference type="ARBA" id="ARBA00022777"/>
    </source>
</evidence>
<dbReference type="GO" id="GO:0005634">
    <property type="term" value="C:nucleus"/>
    <property type="evidence" value="ECO:0007669"/>
    <property type="project" value="TreeGrafter"/>
</dbReference>
<evidence type="ECO:0000256" key="4">
    <source>
        <dbReference type="ARBA" id="ARBA00022741"/>
    </source>
</evidence>
<dbReference type="InterPro" id="IPR011009">
    <property type="entry name" value="Kinase-like_dom_sf"/>
</dbReference>
<evidence type="ECO:0000256" key="3">
    <source>
        <dbReference type="ARBA" id="ARBA00022679"/>
    </source>
</evidence>
<evidence type="ECO:0000256" key="2">
    <source>
        <dbReference type="ARBA" id="ARBA00022527"/>
    </source>
</evidence>
<dbReference type="GO" id="GO:0035556">
    <property type="term" value="P:intracellular signal transduction"/>
    <property type="evidence" value="ECO:0007669"/>
    <property type="project" value="TreeGrafter"/>
</dbReference>
<comment type="caution">
    <text evidence="8">The sequence shown here is derived from an EMBL/GenBank/DDBJ whole genome shotgun (WGS) entry which is preliminary data.</text>
</comment>
<dbReference type="GO" id="GO:0004674">
    <property type="term" value="F:protein serine/threonine kinase activity"/>
    <property type="evidence" value="ECO:0007669"/>
    <property type="project" value="UniProtKB-KW"/>
</dbReference>
<evidence type="ECO:0000259" key="7">
    <source>
        <dbReference type="PROSITE" id="PS50011"/>
    </source>
</evidence>
<dbReference type="SMART" id="SM00220">
    <property type="entry name" value="S_TKc"/>
    <property type="match status" value="1"/>
</dbReference>
<organism evidence="8 9">
    <name type="scientific">Microtus ochrogaster</name>
    <name type="common">Prairie vole</name>
    <dbReference type="NCBI Taxonomy" id="79684"/>
    <lineage>
        <taxon>Eukaryota</taxon>
        <taxon>Metazoa</taxon>
        <taxon>Chordata</taxon>
        <taxon>Craniata</taxon>
        <taxon>Vertebrata</taxon>
        <taxon>Euteleostomi</taxon>
        <taxon>Mammalia</taxon>
        <taxon>Eutheria</taxon>
        <taxon>Euarchontoglires</taxon>
        <taxon>Glires</taxon>
        <taxon>Rodentia</taxon>
        <taxon>Myomorpha</taxon>
        <taxon>Muroidea</taxon>
        <taxon>Cricetidae</taxon>
        <taxon>Arvicolinae</taxon>
        <taxon>Microtus</taxon>
    </lineage>
</organism>
<name>A0A8J6KWQ2_MICOH</name>
<keyword evidence="6" id="KW-0067">ATP-binding</keyword>
<dbReference type="PANTHER" id="PTHR24346">
    <property type="entry name" value="MAP/MICROTUBULE AFFINITY-REGULATING KINASE"/>
    <property type="match status" value="1"/>
</dbReference>